<gene>
    <name evidence="2" type="ORF">CEXT_75991</name>
</gene>
<comment type="caution">
    <text evidence="2">The sequence shown here is derived from an EMBL/GenBank/DDBJ whole genome shotgun (WGS) entry which is preliminary data.</text>
</comment>
<keyword evidence="1" id="KW-0812">Transmembrane</keyword>
<accession>A0AAV4WCI2</accession>
<feature type="transmembrane region" description="Helical" evidence="1">
    <location>
        <begin position="31"/>
        <end position="59"/>
    </location>
</feature>
<keyword evidence="1" id="KW-0472">Membrane</keyword>
<name>A0AAV4WCI2_CAEEX</name>
<evidence type="ECO:0000313" key="2">
    <source>
        <dbReference type="EMBL" id="GIY79519.1"/>
    </source>
</evidence>
<evidence type="ECO:0000313" key="3">
    <source>
        <dbReference type="Proteomes" id="UP001054945"/>
    </source>
</evidence>
<dbReference type="EMBL" id="BPLR01015899">
    <property type="protein sequence ID" value="GIY79519.1"/>
    <property type="molecule type" value="Genomic_DNA"/>
</dbReference>
<organism evidence="2 3">
    <name type="scientific">Caerostris extrusa</name>
    <name type="common">Bark spider</name>
    <name type="synonym">Caerostris bankana</name>
    <dbReference type="NCBI Taxonomy" id="172846"/>
    <lineage>
        <taxon>Eukaryota</taxon>
        <taxon>Metazoa</taxon>
        <taxon>Ecdysozoa</taxon>
        <taxon>Arthropoda</taxon>
        <taxon>Chelicerata</taxon>
        <taxon>Arachnida</taxon>
        <taxon>Araneae</taxon>
        <taxon>Araneomorphae</taxon>
        <taxon>Entelegynae</taxon>
        <taxon>Araneoidea</taxon>
        <taxon>Araneidae</taxon>
        <taxon>Caerostris</taxon>
    </lineage>
</organism>
<dbReference type="Proteomes" id="UP001054945">
    <property type="component" value="Unassembled WGS sequence"/>
</dbReference>
<keyword evidence="3" id="KW-1185">Reference proteome</keyword>
<evidence type="ECO:0000256" key="1">
    <source>
        <dbReference type="SAM" id="Phobius"/>
    </source>
</evidence>
<protein>
    <submittedName>
        <fullName evidence="2">Uncharacterized protein</fullName>
    </submittedName>
</protein>
<sequence>MPAKFKKDEKTCSNCAACRNRNPFSHPKPGYILNGASVNLVSVPFICAFVSFFFLVVGLGKYDSLPKLKQYPSSLQKFMSTTQKSHPDSRNSSLYP</sequence>
<keyword evidence="1" id="KW-1133">Transmembrane helix</keyword>
<proteinExistence type="predicted"/>
<reference evidence="2 3" key="1">
    <citation type="submission" date="2021-06" db="EMBL/GenBank/DDBJ databases">
        <title>Caerostris extrusa draft genome.</title>
        <authorList>
            <person name="Kono N."/>
            <person name="Arakawa K."/>
        </authorList>
    </citation>
    <scope>NUCLEOTIDE SEQUENCE [LARGE SCALE GENOMIC DNA]</scope>
</reference>
<dbReference type="AlphaFoldDB" id="A0AAV4WCI2"/>